<comment type="catalytic activity">
    <reaction evidence="4">
        <text>N(6)-[(R)-lipoyl]-L-lysyl-[protein] + 3-methyl-2-oxobutanoate + H(+) = N(6)-[(R)-S(8)-2-methylpropanoyldihydrolipoyl]-L-lysyl-[protein] + CO2</text>
        <dbReference type="Rhea" id="RHEA:13457"/>
        <dbReference type="Rhea" id="RHEA-COMP:10474"/>
        <dbReference type="Rhea" id="RHEA-COMP:10497"/>
        <dbReference type="ChEBI" id="CHEBI:11851"/>
        <dbReference type="ChEBI" id="CHEBI:15378"/>
        <dbReference type="ChEBI" id="CHEBI:16526"/>
        <dbReference type="ChEBI" id="CHEBI:83099"/>
        <dbReference type="ChEBI" id="CHEBI:83142"/>
        <dbReference type="EC" id="1.2.4.4"/>
    </reaction>
</comment>
<evidence type="ECO:0000313" key="8">
    <source>
        <dbReference type="Proteomes" id="UP000199013"/>
    </source>
</evidence>
<evidence type="ECO:0000256" key="3">
    <source>
        <dbReference type="ARBA" id="ARBA00023052"/>
    </source>
</evidence>
<dbReference type="AlphaFoldDB" id="A0A1C3PHH1"/>
<accession>A0A1C3PHH1</accession>
<dbReference type="InterPro" id="IPR029061">
    <property type="entry name" value="THDP-binding"/>
</dbReference>
<dbReference type="PANTHER" id="PTHR43380:SF1">
    <property type="entry name" value="2-OXOISOVALERATE DEHYDROGENASE SUBUNIT ALPHA, MITOCHONDRIAL"/>
    <property type="match status" value="1"/>
</dbReference>
<organism evidence="7 8">
    <name type="scientific">Candidatus Protofrankia californiensis</name>
    <dbReference type="NCBI Taxonomy" id="1839754"/>
    <lineage>
        <taxon>Bacteria</taxon>
        <taxon>Bacillati</taxon>
        <taxon>Actinomycetota</taxon>
        <taxon>Actinomycetes</taxon>
        <taxon>Frankiales</taxon>
        <taxon>Frankiaceae</taxon>
        <taxon>Protofrankia</taxon>
    </lineage>
</organism>
<evidence type="ECO:0000259" key="6">
    <source>
        <dbReference type="Pfam" id="PF00676"/>
    </source>
</evidence>
<keyword evidence="2 4" id="KW-0560">Oxidoreductase</keyword>
<feature type="compositionally biased region" description="Pro residues" evidence="5">
    <location>
        <begin position="407"/>
        <end position="420"/>
    </location>
</feature>
<dbReference type="InterPro" id="IPR001017">
    <property type="entry name" value="DH_E1"/>
</dbReference>
<dbReference type="Proteomes" id="UP000199013">
    <property type="component" value="Unassembled WGS sequence"/>
</dbReference>
<gene>
    <name evidence="7" type="ORF">FDG2_6447</name>
</gene>
<dbReference type="Gene3D" id="3.40.50.970">
    <property type="match status" value="1"/>
</dbReference>
<feature type="compositionally biased region" description="Polar residues" evidence="5">
    <location>
        <begin position="424"/>
        <end position="437"/>
    </location>
</feature>
<keyword evidence="8" id="KW-1185">Reference proteome</keyword>
<dbReference type="SUPFAM" id="SSF52518">
    <property type="entry name" value="Thiamin diphosphate-binding fold (THDP-binding)"/>
    <property type="match status" value="1"/>
</dbReference>
<comment type="function">
    <text evidence="4">The branched-chain alpha-keto dehydrogenase complex catalyzes the overall conversion of alpha-keto acids to acyl-CoA and CO(2). It contains multiple copies of three enzymatic components: branched-chain alpha-keto acid decarboxylase (E1), lipoamide acyltransferase (E2) and lipoamide dehydrogenase (E3).</text>
</comment>
<dbReference type="InterPro" id="IPR050771">
    <property type="entry name" value="Alpha-ketoacid_DH_E1_comp"/>
</dbReference>
<reference evidence="8" key="1">
    <citation type="submission" date="2016-02" db="EMBL/GenBank/DDBJ databases">
        <authorList>
            <person name="Wibberg D."/>
        </authorList>
    </citation>
    <scope>NUCLEOTIDE SEQUENCE [LARGE SCALE GENOMIC DNA]</scope>
</reference>
<feature type="region of interest" description="Disordered" evidence="5">
    <location>
        <begin position="1"/>
        <end position="40"/>
    </location>
</feature>
<comment type="cofactor">
    <cofactor evidence="1 4">
        <name>thiamine diphosphate</name>
        <dbReference type="ChEBI" id="CHEBI:58937"/>
    </cofactor>
</comment>
<name>A0A1C3PHH1_9ACTN</name>
<dbReference type="GO" id="GO:0009083">
    <property type="term" value="P:branched-chain amino acid catabolic process"/>
    <property type="evidence" value="ECO:0007669"/>
    <property type="project" value="TreeGrafter"/>
</dbReference>
<feature type="compositionally biased region" description="Basic and acidic residues" evidence="5">
    <location>
        <begin position="25"/>
        <end position="35"/>
    </location>
</feature>
<keyword evidence="3 4" id="KW-0786">Thiamine pyrophosphate</keyword>
<dbReference type="Pfam" id="PF00676">
    <property type="entry name" value="E1_dh"/>
    <property type="match status" value="1"/>
</dbReference>
<evidence type="ECO:0000256" key="4">
    <source>
        <dbReference type="RuleBase" id="RU365014"/>
    </source>
</evidence>
<comment type="similarity">
    <text evidence="4">Belongs to the BCKDHA family.</text>
</comment>
<feature type="domain" description="Dehydrogenase E1 component" evidence="6">
    <location>
        <begin position="76"/>
        <end position="359"/>
    </location>
</feature>
<evidence type="ECO:0000256" key="2">
    <source>
        <dbReference type="ARBA" id="ARBA00023002"/>
    </source>
</evidence>
<dbReference type="CDD" id="cd02000">
    <property type="entry name" value="TPP_E1_PDC_ADC_BCADC"/>
    <property type="match status" value="1"/>
</dbReference>
<sequence length="437" mass="46859">MSVPGTDDFTDGEYPDDLVTPVPRDPGKPPDRADPDASEAPVVRLLAPDGRRLSNPTYDPLLADLTGADLLGLLRDMVIARRIDEEATALQRRGELGLWTSLRGQEAAQVGSARALRADDMVFPSYREHGAAWCRGVDLVDVLGLFRGVSHGGWDAAEHGFQAYALVVGSQVLHATGYAMGVGREYAVRGGAAAGGGGEHGDPPATVVYFGDGASSQGDVNEAFNWAGVLAAPVVFFCQNNHWAISAPIRRQTRVPIYRRAHAFGLRGVRVDGNDVLATLAVTRQALQAARKGHPTLIEAVTYRMGAHTTADDPSRYRDPDEVARWSRRDSIQRMAAHLRHRGLFDDRAAADLDAEADALAAALRRRCLDLPDPSPITLFDHVYVDDTDVLAAARAAVADVWSRPTAPAPGNRPVPPSPPEGSVHTTTDSGSGRTVR</sequence>
<dbReference type="GO" id="GO:0000287">
    <property type="term" value="F:magnesium ion binding"/>
    <property type="evidence" value="ECO:0007669"/>
    <property type="project" value="UniProtKB-ARBA"/>
</dbReference>
<evidence type="ECO:0000313" key="7">
    <source>
        <dbReference type="EMBL" id="SBW29108.1"/>
    </source>
</evidence>
<dbReference type="EMBL" id="FLUV01002670">
    <property type="protein sequence ID" value="SBW29108.1"/>
    <property type="molecule type" value="Genomic_DNA"/>
</dbReference>
<dbReference type="PANTHER" id="PTHR43380">
    <property type="entry name" value="2-OXOISOVALERATE DEHYDROGENASE SUBUNIT ALPHA, MITOCHONDRIAL"/>
    <property type="match status" value="1"/>
</dbReference>
<proteinExistence type="inferred from homology"/>
<evidence type="ECO:0000256" key="5">
    <source>
        <dbReference type="SAM" id="MobiDB-lite"/>
    </source>
</evidence>
<dbReference type="EC" id="1.2.4.4" evidence="4"/>
<protein>
    <recommendedName>
        <fullName evidence="4">2-oxoisovalerate dehydrogenase subunit alpha</fullName>
        <ecNumber evidence="4">1.2.4.4</ecNumber>
    </recommendedName>
    <alternativeName>
        <fullName evidence="4">Branched-chain alpha-keto acid dehydrogenase E1 component alpha chain</fullName>
    </alternativeName>
</protein>
<evidence type="ECO:0000256" key="1">
    <source>
        <dbReference type="ARBA" id="ARBA00001964"/>
    </source>
</evidence>
<feature type="region of interest" description="Disordered" evidence="5">
    <location>
        <begin position="404"/>
        <end position="437"/>
    </location>
</feature>
<dbReference type="GO" id="GO:0003863">
    <property type="term" value="F:branched-chain 2-oxo acid dehydrogenase activity"/>
    <property type="evidence" value="ECO:0007669"/>
    <property type="project" value="UniProtKB-EC"/>
</dbReference>